<proteinExistence type="predicted"/>
<dbReference type="Proteomes" id="UP001209540">
    <property type="component" value="Unassembled WGS sequence"/>
</dbReference>
<dbReference type="InterPro" id="IPR046346">
    <property type="entry name" value="Aminoacid_DH-like_N_sf"/>
</dbReference>
<evidence type="ECO:0000313" key="3">
    <source>
        <dbReference type="EMBL" id="KAI9260522.1"/>
    </source>
</evidence>
<accession>A0AAD5K8B6</accession>
<evidence type="ECO:0000256" key="1">
    <source>
        <dbReference type="ARBA" id="ARBA00001946"/>
    </source>
</evidence>
<comment type="cofactor">
    <cofactor evidence="1">
        <name>Mg(2+)</name>
        <dbReference type="ChEBI" id="CHEBI:18420"/>
    </cofactor>
</comment>
<keyword evidence="4" id="KW-1185">Reference proteome</keyword>
<dbReference type="GO" id="GO:0004471">
    <property type="term" value="F:malate dehydrogenase (decarboxylating) (NAD+) activity"/>
    <property type="evidence" value="ECO:0007669"/>
    <property type="project" value="TreeGrafter"/>
</dbReference>
<organism evidence="3 4">
    <name type="scientific">Phascolomyces articulosus</name>
    <dbReference type="NCBI Taxonomy" id="60185"/>
    <lineage>
        <taxon>Eukaryota</taxon>
        <taxon>Fungi</taxon>
        <taxon>Fungi incertae sedis</taxon>
        <taxon>Mucoromycota</taxon>
        <taxon>Mucoromycotina</taxon>
        <taxon>Mucoromycetes</taxon>
        <taxon>Mucorales</taxon>
        <taxon>Lichtheimiaceae</taxon>
        <taxon>Phascolomyces</taxon>
    </lineage>
</organism>
<dbReference type="GO" id="GO:0005739">
    <property type="term" value="C:mitochondrion"/>
    <property type="evidence" value="ECO:0007669"/>
    <property type="project" value="TreeGrafter"/>
</dbReference>
<keyword evidence="2" id="KW-0560">Oxidoreductase</keyword>
<dbReference type="SUPFAM" id="SSF53223">
    <property type="entry name" value="Aminoacid dehydrogenase-like, N-terminal domain"/>
    <property type="match status" value="1"/>
</dbReference>
<comment type="caution">
    <text evidence="3">The sequence shown here is derived from an EMBL/GenBank/DDBJ whole genome shotgun (WGS) entry which is preliminary data.</text>
</comment>
<evidence type="ECO:0000256" key="2">
    <source>
        <dbReference type="ARBA" id="ARBA00023002"/>
    </source>
</evidence>
<protein>
    <submittedName>
        <fullName evidence="3">Uncharacterized protein</fullName>
    </submittedName>
</protein>
<dbReference type="Gene3D" id="1.20.1370.30">
    <property type="match status" value="1"/>
</dbReference>
<name>A0AAD5K8B6_9FUNG</name>
<evidence type="ECO:0000313" key="4">
    <source>
        <dbReference type="Proteomes" id="UP001209540"/>
    </source>
</evidence>
<dbReference type="PANTHER" id="PTHR23406">
    <property type="entry name" value="MALIC ENZYME-RELATED"/>
    <property type="match status" value="1"/>
</dbReference>
<reference evidence="3" key="1">
    <citation type="journal article" date="2022" name="IScience">
        <title>Evolution of zygomycete secretomes and the origins of terrestrial fungal ecologies.</title>
        <authorList>
            <person name="Chang Y."/>
            <person name="Wang Y."/>
            <person name="Mondo S."/>
            <person name="Ahrendt S."/>
            <person name="Andreopoulos W."/>
            <person name="Barry K."/>
            <person name="Beard J."/>
            <person name="Benny G.L."/>
            <person name="Blankenship S."/>
            <person name="Bonito G."/>
            <person name="Cuomo C."/>
            <person name="Desiro A."/>
            <person name="Gervers K.A."/>
            <person name="Hundley H."/>
            <person name="Kuo A."/>
            <person name="LaButti K."/>
            <person name="Lang B.F."/>
            <person name="Lipzen A."/>
            <person name="O'Donnell K."/>
            <person name="Pangilinan J."/>
            <person name="Reynolds N."/>
            <person name="Sandor L."/>
            <person name="Smith M.E."/>
            <person name="Tsang A."/>
            <person name="Grigoriev I.V."/>
            <person name="Stajich J.E."/>
            <person name="Spatafora J.W."/>
        </authorList>
    </citation>
    <scope>NUCLEOTIDE SEQUENCE</scope>
    <source>
        <strain evidence="3">RSA 2281</strain>
    </source>
</reference>
<reference evidence="3" key="2">
    <citation type="submission" date="2023-02" db="EMBL/GenBank/DDBJ databases">
        <authorList>
            <consortium name="DOE Joint Genome Institute"/>
            <person name="Mondo S.J."/>
            <person name="Chang Y."/>
            <person name="Wang Y."/>
            <person name="Ahrendt S."/>
            <person name="Andreopoulos W."/>
            <person name="Barry K."/>
            <person name="Beard J."/>
            <person name="Benny G.L."/>
            <person name="Blankenship S."/>
            <person name="Bonito G."/>
            <person name="Cuomo C."/>
            <person name="Desiro A."/>
            <person name="Gervers K.A."/>
            <person name="Hundley H."/>
            <person name="Kuo A."/>
            <person name="LaButti K."/>
            <person name="Lang B.F."/>
            <person name="Lipzen A."/>
            <person name="O'Donnell K."/>
            <person name="Pangilinan J."/>
            <person name="Reynolds N."/>
            <person name="Sandor L."/>
            <person name="Smith M.W."/>
            <person name="Tsang A."/>
            <person name="Grigoriev I.V."/>
            <person name="Stajich J.E."/>
            <person name="Spatafora J.W."/>
        </authorList>
    </citation>
    <scope>NUCLEOTIDE SEQUENCE</scope>
    <source>
        <strain evidence="3">RSA 2281</strain>
    </source>
</reference>
<dbReference type="PANTHER" id="PTHR23406:SF32">
    <property type="entry name" value="NADP-DEPENDENT MALIC ENZYME"/>
    <property type="match status" value="1"/>
</dbReference>
<dbReference type="EMBL" id="JAIXMP010000016">
    <property type="protein sequence ID" value="KAI9260522.1"/>
    <property type="molecule type" value="Genomic_DNA"/>
</dbReference>
<dbReference type="AlphaFoldDB" id="A0AAD5K8B6"/>
<sequence>MMPLSSVAALTRGKVPNPLKTRHLTSGFRFLRYRFNSTAAMPVIEQEQTTFIPSNGATKALKQSNQFAISPYYNQGTGLSTEVRAHLGLRGYSPVAVESLDLQKERALKQLRSKSTTLDKYIFMAQLRNSNTRLFYKLVCDELSVSNYIFIFG</sequence>
<dbReference type="GO" id="GO:0006108">
    <property type="term" value="P:malate metabolic process"/>
    <property type="evidence" value="ECO:0007669"/>
    <property type="project" value="TreeGrafter"/>
</dbReference>
<gene>
    <name evidence="3" type="ORF">BDA99DRAFT_512353</name>
</gene>